<dbReference type="AlphaFoldDB" id="A0A6J7HVI2"/>
<evidence type="ECO:0000256" key="6">
    <source>
        <dbReference type="SAM" id="MobiDB-lite"/>
    </source>
</evidence>
<feature type="domain" description="Bacterial sugar transferase" evidence="8">
    <location>
        <begin position="377"/>
        <end position="565"/>
    </location>
</feature>
<sequence length="570" mass="60655">MPPPTEGDDSSSDMHAPEDLTSSARAARQQELGRAAELAAEAAVAGLDSDALMGTSSVRPIGVPRPVPSRRSSGASRPVAGLNRRVSDRGLAHVSTGPAYDPFSARRRRAPEWLVNYTAGLVLGDLAAGALALVVVDLVGGAGWLTSSTGAVVLGGWVATLGLLGAYAERRFGGGPDEYRRVLVAGLALAAALGVGLAAAPDAPVRALVLVGIPLATVLGLLGRNLQRRRLHRARREGRMSKRVVVVGREVALVDLVRRLRRDTAAGWQVIGACVPDPGSAGGLGRDGVHVLGGLDHVASVLDNVRADAVIVASASETAALYLRELSWKLEGTNIELLVVPGLIEVAPDRLQIRPTSSVPLIQVGEPEFRGIKRVVKSAIDRAAAGSVLLLGSPVLLALALAVKTSSSGPVFYRHRRIGKRGREFDLLKFRSMVVGADAQLEGLVVMSDGNDVQFKMRQDPRITGVGAFLRKFSLDELPQLINVLRGDMSLVGPRPHVTREVEQYGDDMHRRLLVKPGITGLWQVSGRSDLSWDESVELDVRYVENWSLGRDLAILWRTARAVIKGAGAY</sequence>
<evidence type="ECO:0000256" key="2">
    <source>
        <dbReference type="ARBA" id="ARBA00022679"/>
    </source>
</evidence>
<dbReference type="PANTHER" id="PTHR30576">
    <property type="entry name" value="COLANIC BIOSYNTHESIS UDP-GLUCOSE LIPID CARRIER TRANSFERASE"/>
    <property type="match status" value="1"/>
</dbReference>
<dbReference type="Pfam" id="PF02397">
    <property type="entry name" value="Bac_transf"/>
    <property type="match status" value="1"/>
</dbReference>
<evidence type="ECO:0000313" key="9">
    <source>
        <dbReference type="EMBL" id="CAB4922073.1"/>
    </source>
</evidence>
<accession>A0A6J7HVI2</accession>
<dbReference type="InterPro" id="IPR017475">
    <property type="entry name" value="EPS_sugar_tfrase"/>
</dbReference>
<evidence type="ECO:0000259" key="8">
    <source>
        <dbReference type="Pfam" id="PF02397"/>
    </source>
</evidence>
<reference evidence="9" key="1">
    <citation type="submission" date="2020-05" db="EMBL/GenBank/DDBJ databases">
        <authorList>
            <person name="Chiriac C."/>
            <person name="Salcher M."/>
            <person name="Ghai R."/>
            <person name="Kavagutti S V."/>
        </authorList>
    </citation>
    <scope>NUCLEOTIDE SEQUENCE</scope>
</reference>
<dbReference type="Pfam" id="PF13727">
    <property type="entry name" value="CoA_binding_3"/>
    <property type="match status" value="1"/>
</dbReference>
<feature type="transmembrane region" description="Helical" evidence="7">
    <location>
        <begin position="383"/>
        <end position="403"/>
    </location>
</feature>
<evidence type="ECO:0000256" key="7">
    <source>
        <dbReference type="SAM" id="Phobius"/>
    </source>
</evidence>
<evidence type="ECO:0000256" key="1">
    <source>
        <dbReference type="ARBA" id="ARBA00004141"/>
    </source>
</evidence>
<dbReference type="GO" id="GO:0016780">
    <property type="term" value="F:phosphotransferase activity, for other substituted phosphate groups"/>
    <property type="evidence" value="ECO:0007669"/>
    <property type="project" value="TreeGrafter"/>
</dbReference>
<proteinExistence type="predicted"/>
<name>A0A6J7HVI2_9ZZZZ</name>
<feature type="compositionally biased region" description="Acidic residues" evidence="6">
    <location>
        <begin position="1"/>
        <end position="11"/>
    </location>
</feature>
<feature type="transmembrane region" description="Helical" evidence="7">
    <location>
        <begin position="179"/>
        <end position="199"/>
    </location>
</feature>
<feature type="region of interest" description="Disordered" evidence="6">
    <location>
        <begin position="1"/>
        <end position="39"/>
    </location>
</feature>
<evidence type="ECO:0000256" key="4">
    <source>
        <dbReference type="ARBA" id="ARBA00022989"/>
    </source>
</evidence>
<keyword evidence="3 7" id="KW-0812">Transmembrane</keyword>
<dbReference type="InterPro" id="IPR003362">
    <property type="entry name" value="Bact_transf"/>
</dbReference>
<protein>
    <submittedName>
        <fullName evidence="9">Unannotated protein</fullName>
    </submittedName>
</protein>
<dbReference type="NCBIfam" id="TIGR03025">
    <property type="entry name" value="EPS_sugtrans"/>
    <property type="match status" value="1"/>
</dbReference>
<gene>
    <name evidence="9" type="ORF">UFOPK3609_01446</name>
</gene>
<comment type="subcellular location">
    <subcellularLocation>
        <location evidence="1">Membrane</location>
        <topology evidence="1">Multi-pass membrane protein</topology>
    </subcellularLocation>
</comment>
<organism evidence="9">
    <name type="scientific">freshwater metagenome</name>
    <dbReference type="NCBI Taxonomy" id="449393"/>
    <lineage>
        <taxon>unclassified sequences</taxon>
        <taxon>metagenomes</taxon>
        <taxon>ecological metagenomes</taxon>
    </lineage>
</organism>
<dbReference type="PANTHER" id="PTHR30576:SF10">
    <property type="entry name" value="SLL5057 PROTEIN"/>
    <property type="match status" value="1"/>
</dbReference>
<feature type="transmembrane region" description="Helical" evidence="7">
    <location>
        <begin position="142"/>
        <end position="167"/>
    </location>
</feature>
<keyword evidence="4 7" id="KW-1133">Transmembrane helix</keyword>
<feature type="region of interest" description="Disordered" evidence="6">
    <location>
        <begin position="55"/>
        <end position="79"/>
    </location>
</feature>
<dbReference type="EMBL" id="CAFBMQ010000239">
    <property type="protein sequence ID" value="CAB4922073.1"/>
    <property type="molecule type" value="Genomic_DNA"/>
</dbReference>
<feature type="transmembrane region" description="Helical" evidence="7">
    <location>
        <begin position="205"/>
        <end position="226"/>
    </location>
</feature>
<dbReference type="Gene3D" id="3.40.50.720">
    <property type="entry name" value="NAD(P)-binding Rossmann-like Domain"/>
    <property type="match status" value="1"/>
</dbReference>
<keyword evidence="2" id="KW-0808">Transferase</keyword>
<feature type="transmembrane region" description="Helical" evidence="7">
    <location>
        <begin position="114"/>
        <end position="136"/>
    </location>
</feature>
<keyword evidence="5 7" id="KW-0472">Membrane</keyword>
<evidence type="ECO:0000256" key="3">
    <source>
        <dbReference type="ARBA" id="ARBA00022692"/>
    </source>
</evidence>
<dbReference type="GO" id="GO:0016020">
    <property type="term" value="C:membrane"/>
    <property type="evidence" value="ECO:0007669"/>
    <property type="project" value="UniProtKB-SubCell"/>
</dbReference>
<evidence type="ECO:0000256" key="5">
    <source>
        <dbReference type="ARBA" id="ARBA00023136"/>
    </source>
</evidence>